<accession>A0A2P4YNB3</accession>
<sequence length="131" mass="15098">MTNRHSVLFAWYAEEPWIWQTTISKQRKSDARLLVASMKLLGGFELDTTAPKYRDRVLDLDKRVDEAVLSFLPEWKVTLNGAGNVLKQLRGLHHSSILNTQIESYQRLIQTVAIKESAPRYTQDVLEIISE</sequence>
<dbReference type="Proteomes" id="UP000237271">
    <property type="component" value="Unassembled WGS sequence"/>
</dbReference>
<dbReference type="EMBL" id="NCKW01001821">
    <property type="protein sequence ID" value="POM79249.1"/>
    <property type="molecule type" value="Genomic_DNA"/>
</dbReference>
<evidence type="ECO:0000313" key="1">
    <source>
        <dbReference type="EMBL" id="POM79249.1"/>
    </source>
</evidence>
<name>A0A2P4YNB3_9STRA</name>
<proteinExistence type="predicted"/>
<protein>
    <submittedName>
        <fullName evidence="1">Uncharacterized protein</fullName>
    </submittedName>
</protein>
<comment type="caution">
    <text evidence="1">The sequence shown here is derived from an EMBL/GenBank/DDBJ whole genome shotgun (WGS) entry which is preliminary data.</text>
</comment>
<dbReference type="AlphaFoldDB" id="A0A2P4YNB3"/>
<gene>
    <name evidence="1" type="ORF">PHPALM_3135</name>
</gene>
<keyword evidence="2" id="KW-1185">Reference proteome</keyword>
<dbReference type="OrthoDB" id="112166at2759"/>
<reference evidence="1 2" key="1">
    <citation type="journal article" date="2017" name="Genome Biol. Evol.">
        <title>Phytophthora megakarya and P. palmivora, closely related causal agents of cacao black pod rot, underwent increases in genome sizes and gene numbers by different mechanisms.</title>
        <authorList>
            <person name="Ali S.S."/>
            <person name="Shao J."/>
            <person name="Lary D.J."/>
            <person name="Kronmiller B."/>
            <person name="Shen D."/>
            <person name="Strem M.D."/>
            <person name="Amoako-Attah I."/>
            <person name="Akrofi A.Y."/>
            <person name="Begoude B.A."/>
            <person name="Ten Hoopen G.M."/>
            <person name="Coulibaly K."/>
            <person name="Kebe B.I."/>
            <person name="Melnick R.L."/>
            <person name="Guiltinan M.J."/>
            <person name="Tyler B.M."/>
            <person name="Meinhardt L.W."/>
            <person name="Bailey B.A."/>
        </authorList>
    </citation>
    <scope>NUCLEOTIDE SEQUENCE [LARGE SCALE GENOMIC DNA]</scope>
    <source>
        <strain evidence="2">sbr112.9</strain>
    </source>
</reference>
<organism evidence="1 2">
    <name type="scientific">Phytophthora palmivora</name>
    <dbReference type="NCBI Taxonomy" id="4796"/>
    <lineage>
        <taxon>Eukaryota</taxon>
        <taxon>Sar</taxon>
        <taxon>Stramenopiles</taxon>
        <taxon>Oomycota</taxon>
        <taxon>Peronosporomycetes</taxon>
        <taxon>Peronosporales</taxon>
        <taxon>Peronosporaceae</taxon>
        <taxon>Phytophthora</taxon>
    </lineage>
</organism>
<evidence type="ECO:0000313" key="2">
    <source>
        <dbReference type="Proteomes" id="UP000237271"/>
    </source>
</evidence>